<name>A0A1I7KL09_9BURK</name>
<feature type="region of interest" description="Disordered" evidence="1">
    <location>
        <begin position="1"/>
        <end position="26"/>
    </location>
</feature>
<dbReference type="AlphaFoldDB" id="A0A1I7KL09"/>
<organism evidence="2 3">
    <name type="scientific">Paenacidovorax caeni</name>
    <dbReference type="NCBI Taxonomy" id="343013"/>
    <lineage>
        <taxon>Bacteria</taxon>
        <taxon>Pseudomonadati</taxon>
        <taxon>Pseudomonadota</taxon>
        <taxon>Betaproteobacteria</taxon>
        <taxon>Burkholderiales</taxon>
        <taxon>Comamonadaceae</taxon>
        <taxon>Paenacidovorax</taxon>
    </lineage>
</organism>
<reference evidence="2 3" key="1">
    <citation type="submission" date="2016-10" db="EMBL/GenBank/DDBJ databases">
        <authorList>
            <person name="de Groot N.N."/>
        </authorList>
    </citation>
    <scope>NUCLEOTIDE SEQUENCE [LARGE SCALE GENOMIC DNA]</scope>
    <source>
        <strain evidence="2 3">R-24608</strain>
    </source>
</reference>
<dbReference type="Proteomes" id="UP000183656">
    <property type="component" value="Unassembled WGS sequence"/>
</dbReference>
<dbReference type="RefSeq" id="WP_199445274.1">
    <property type="nucleotide sequence ID" value="NZ_CYIG01000061.1"/>
</dbReference>
<evidence type="ECO:0000256" key="1">
    <source>
        <dbReference type="SAM" id="MobiDB-lite"/>
    </source>
</evidence>
<feature type="compositionally biased region" description="Basic and acidic residues" evidence="1">
    <location>
        <begin position="9"/>
        <end position="19"/>
    </location>
</feature>
<accession>A0A1I7KL09</accession>
<dbReference type="EMBL" id="FPBX01000056">
    <property type="protein sequence ID" value="SFU98129.1"/>
    <property type="molecule type" value="Genomic_DNA"/>
</dbReference>
<protein>
    <submittedName>
        <fullName evidence="2">Uncharacterized protein</fullName>
    </submittedName>
</protein>
<sequence>MTTFKHKPHFVDGAKHHLTPDAQETPPVPCDFKLGDKVTFTNDNGIAFHGHVVTGFSPTVEGGGRFVYLDKDSWWFPVRPENLTKQPKDGSSQPASPLVPAHPAR</sequence>
<gene>
    <name evidence="2" type="ORF">SAMN04489707_105617</name>
</gene>
<feature type="region of interest" description="Disordered" evidence="1">
    <location>
        <begin position="80"/>
        <end position="105"/>
    </location>
</feature>
<evidence type="ECO:0000313" key="2">
    <source>
        <dbReference type="EMBL" id="SFU98129.1"/>
    </source>
</evidence>
<evidence type="ECO:0000313" key="3">
    <source>
        <dbReference type="Proteomes" id="UP000183656"/>
    </source>
</evidence>
<keyword evidence="3" id="KW-1185">Reference proteome</keyword>
<proteinExistence type="predicted"/>
<feature type="compositionally biased region" description="Polar residues" evidence="1">
    <location>
        <begin position="83"/>
        <end position="95"/>
    </location>
</feature>